<dbReference type="InterPro" id="IPR002822">
    <property type="entry name" value="Ni_insertion"/>
</dbReference>
<dbReference type="PANTHER" id="PTHR36566:SF1">
    <property type="entry name" value="PYRIDINIUM-3,5-BISTHIOCARBOXYLIC ACID MONONUCLEOTIDE NICKEL INSERTION PROTEIN"/>
    <property type="match status" value="1"/>
</dbReference>
<dbReference type="PANTHER" id="PTHR36566">
    <property type="entry name" value="NICKEL INSERTION PROTEIN-RELATED"/>
    <property type="match status" value="1"/>
</dbReference>
<proteinExistence type="predicted"/>
<dbReference type="Proteomes" id="UP000319716">
    <property type="component" value="Unassembled WGS sequence"/>
</dbReference>
<reference evidence="2 3" key="1">
    <citation type="submission" date="2017-11" db="EMBL/GenBank/DDBJ databases">
        <title>Draft Genome Sequence of Sporolactobacillus inulinus NBRC 111894 Isolated from Koso, a Japanese Sugar-Vegetable Fermented Beverage.</title>
        <authorList>
            <person name="Chiou T.Y."/>
            <person name="Oshima K."/>
            <person name="Suda W."/>
            <person name="Hattori M."/>
            <person name="Takahashi T."/>
        </authorList>
    </citation>
    <scope>NUCLEOTIDE SEQUENCE [LARGE SCALE GENOMIC DNA]</scope>
    <source>
        <strain evidence="2 3">NBRC111894</strain>
    </source>
</reference>
<evidence type="ECO:0000256" key="1">
    <source>
        <dbReference type="ARBA" id="ARBA00022596"/>
    </source>
</evidence>
<protein>
    <recommendedName>
        <fullName evidence="4">LarC family nickel insertion protein</fullName>
    </recommendedName>
</protein>
<dbReference type="EMBL" id="BEXB01000007">
    <property type="protein sequence ID" value="GAY75656.1"/>
    <property type="molecule type" value="Genomic_DNA"/>
</dbReference>
<dbReference type="AlphaFoldDB" id="A0A4Y1Z9H7"/>
<evidence type="ECO:0008006" key="4">
    <source>
        <dbReference type="Google" id="ProtNLM"/>
    </source>
</evidence>
<sequence>MKTLYLDAFSGISGDMFIGALLDLGVDFDQFKAELAKLNVDGYQLHVERLSKSSIYGTRFDVQLTHEKDHGFIESHHDPHHEHHHQDAVRHLSDIAALIAASTLSEKIKQQSLAVLPKLPKRKQPCITCRWKRSIFMRLARWTRLLILSAVSSRLICLRLMRCVPPS</sequence>
<organism evidence="2 3">
    <name type="scientific">Sporolactobacillus inulinus</name>
    <dbReference type="NCBI Taxonomy" id="2078"/>
    <lineage>
        <taxon>Bacteria</taxon>
        <taxon>Bacillati</taxon>
        <taxon>Bacillota</taxon>
        <taxon>Bacilli</taxon>
        <taxon>Bacillales</taxon>
        <taxon>Sporolactobacillaceae</taxon>
        <taxon>Sporolactobacillus</taxon>
    </lineage>
</organism>
<gene>
    <name evidence="2" type="ORF">NBRC111894_1210</name>
</gene>
<comment type="caution">
    <text evidence="2">The sequence shown here is derived from an EMBL/GenBank/DDBJ whole genome shotgun (WGS) entry which is preliminary data.</text>
</comment>
<keyword evidence="1" id="KW-0533">Nickel</keyword>
<evidence type="ECO:0000313" key="2">
    <source>
        <dbReference type="EMBL" id="GAY75656.1"/>
    </source>
</evidence>
<name>A0A4Y1Z9H7_9BACL</name>
<accession>A0A4Y1Z9H7</accession>
<evidence type="ECO:0000313" key="3">
    <source>
        <dbReference type="Proteomes" id="UP000319716"/>
    </source>
</evidence>
<dbReference type="Pfam" id="PF01969">
    <property type="entry name" value="Ni_insertion"/>
    <property type="match status" value="1"/>
</dbReference>